<feature type="repeat" description="WD" evidence="4">
    <location>
        <begin position="393"/>
        <end position="423"/>
    </location>
</feature>
<keyword evidence="3" id="KW-0677">Repeat</keyword>
<dbReference type="Pfam" id="PF00400">
    <property type="entry name" value="WD40"/>
    <property type="match status" value="5"/>
</dbReference>
<feature type="region of interest" description="Disordered" evidence="5">
    <location>
        <begin position="752"/>
        <end position="814"/>
    </location>
</feature>
<feature type="compositionally biased region" description="Basic residues" evidence="5">
    <location>
        <begin position="799"/>
        <end position="810"/>
    </location>
</feature>
<dbReference type="PROSITE" id="PS50082">
    <property type="entry name" value="WD_REPEATS_2"/>
    <property type="match status" value="5"/>
</dbReference>
<comment type="similarity">
    <text evidence="1">Belongs to the WD repeat MET30/SCONB/SCON-2 family.</text>
</comment>
<dbReference type="InterPro" id="IPR001680">
    <property type="entry name" value="WD40_rpt"/>
</dbReference>
<dbReference type="OrthoDB" id="19711at2759"/>
<accession>A0A9P4MAU9</accession>
<keyword evidence="8" id="KW-1185">Reference proteome</keyword>
<feature type="compositionally biased region" description="Low complexity" evidence="5">
    <location>
        <begin position="684"/>
        <end position="717"/>
    </location>
</feature>
<feature type="domain" description="F-box" evidence="6">
    <location>
        <begin position="87"/>
        <end position="133"/>
    </location>
</feature>
<dbReference type="InterPro" id="IPR001810">
    <property type="entry name" value="F-box_dom"/>
</dbReference>
<evidence type="ECO:0000256" key="1">
    <source>
        <dbReference type="ARBA" id="ARBA00007968"/>
    </source>
</evidence>
<evidence type="ECO:0000259" key="6">
    <source>
        <dbReference type="PROSITE" id="PS50181"/>
    </source>
</evidence>
<reference evidence="7" key="1">
    <citation type="journal article" date="2020" name="Stud. Mycol.">
        <title>101 Dothideomycetes genomes: a test case for predicting lifestyles and emergence of pathogens.</title>
        <authorList>
            <person name="Haridas S."/>
            <person name="Albert R."/>
            <person name="Binder M."/>
            <person name="Bloem J."/>
            <person name="Labutti K."/>
            <person name="Salamov A."/>
            <person name="Andreopoulos B."/>
            <person name="Baker S."/>
            <person name="Barry K."/>
            <person name="Bills G."/>
            <person name="Bluhm B."/>
            <person name="Cannon C."/>
            <person name="Castanera R."/>
            <person name="Culley D."/>
            <person name="Daum C."/>
            <person name="Ezra D."/>
            <person name="Gonzalez J."/>
            <person name="Henrissat B."/>
            <person name="Kuo A."/>
            <person name="Liang C."/>
            <person name="Lipzen A."/>
            <person name="Lutzoni F."/>
            <person name="Magnuson J."/>
            <person name="Mondo S."/>
            <person name="Nolan M."/>
            <person name="Ohm R."/>
            <person name="Pangilinan J."/>
            <person name="Park H.-J."/>
            <person name="Ramirez L."/>
            <person name="Alfaro M."/>
            <person name="Sun H."/>
            <person name="Tritt A."/>
            <person name="Yoshinaga Y."/>
            <person name="Zwiers L.-H."/>
            <person name="Turgeon B."/>
            <person name="Goodwin S."/>
            <person name="Spatafora J."/>
            <person name="Crous P."/>
            <person name="Grigoriev I."/>
        </authorList>
    </citation>
    <scope>NUCLEOTIDE SEQUENCE</scope>
    <source>
        <strain evidence="7">CBS 133067</strain>
    </source>
</reference>
<dbReference type="SUPFAM" id="SSF50978">
    <property type="entry name" value="WD40 repeat-like"/>
    <property type="match status" value="1"/>
</dbReference>
<dbReference type="AlphaFoldDB" id="A0A9P4MAU9"/>
<evidence type="ECO:0000256" key="5">
    <source>
        <dbReference type="SAM" id="MobiDB-lite"/>
    </source>
</evidence>
<dbReference type="Pfam" id="PF12937">
    <property type="entry name" value="F-box-like"/>
    <property type="match status" value="1"/>
</dbReference>
<keyword evidence="2 4" id="KW-0853">WD repeat</keyword>
<dbReference type="PANTHER" id="PTHR14604">
    <property type="entry name" value="WD40 REPEAT PF20"/>
    <property type="match status" value="1"/>
</dbReference>
<dbReference type="PROSITE" id="PS00678">
    <property type="entry name" value="WD_REPEATS_1"/>
    <property type="match status" value="2"/>
</dbReference>
<feature type="repeat" description="WD" evidence="4">
    <location>
        <begin position="475"/>
        <end position="514"/>
    </location>
</feature>
<dbReference type="InterPro" id="IPR019775">
    <property type="entry name" value="WD40_repeat_CS"/>
</dbReference>
<organism evidence="7 8">
    <name type="scientific">Rhizodiscina lignyota</name>
    <dbReference type="NCBI Taxonomy" id="1504668"/>
    <lineage>
        <taxon>Eukaryota</taxon>
        <taxon>Fungi</taxon>
        <taxon>Dikarya</taxon>
        <taxon>Ascomycota</taxon>
        <taxon>Pezizomycotina</taxon>
        <taxon>Dothideomycetes</taxon>
        <taxon>Pleosporomycetidae</taxon>
        <taxon>Aulographales</taxon>
        <taxon>Rhizodiscinaceae</taxon>
        <taxon>Rhizodiscina</taxon>
    </lineage>
</organism>
<feature type="compositionally biased region" description="Basic and acidic residues" evidence="5">
    <location>
        <begin position="8"/>
        <end position="18"/>
    </location>
</feature>
<evidence type="ECO:0000313" key="7">
    <source>
        <dbReference type="EMBL" id="KAF2104051.1"/>
    </source>
</evidence>
<dbReference type="InterPro" id="IPR020472">
    <property type="entry name" value="WD40_PAC1"/>
</dbReference>
<dbReference type="PANTHER" id="PTHR14604:SF4">
    <property type="entry name" value="F-BOX DOMAIN-CONTAINING PROTEIN"/>
    <property type="match status" value="1"/>
</dbReference>
<dbReference type="Gene3D" id="1.20.1280.50">
    <property type="match status" value="1"/>
</dbReference>
<evidence type="ECO:0000256" key="4">
    <source>
        <dbReference type="PROSITE-ProRule" id="PRU00221"/>
    </source>
</evidence>
<dbReference type="PROSITE" id="PS50181">
    <property type="entry name" value="FBOX"/>
    <property type="match status" value="1"/>
</dbReference>
<dbReference type="PRINTS" id="PR00320">
    <property type="entry name" value="GPROTEINBRPT"/>
</dbReference>
<evidence type="ECO:0000256" key="3">
    <source>
        <dbReference type="ARBA" id="ARBA00022737"/>
    </source>
</evidence>
<proteinExistence type="inferred from homology"/>
<dbReference type="SMART" id="SM00256">
    <property type="entry name" value="FBOX"/>
    <property type="match status" value="1"/>
</dbReference>
<feature type="region of interest" description="Disordered" evidence="5">
    <location>
        <begin position="678"/>
        <end position="717"/>
    </location>
</feature>
<evidence type="ECO:0000256" key="2">
    <source>
        <dbReference type="ARBA" id="ARBA00022574"/>
    </source>
</evidence>
<dbReference type="InterPro" id="IPR036047">
    <property type="entry name" value="F-box-like_dom_sf"/>
</dbReference>
<dbReference type="PROSITE" id="PS50294">
    <property type="entry name" value="WD_REPEATS_REGION"/>
    <property type="match status" value="4"/>
</dbReference>
<dbReference type="Proteomes" id="UP000799772">
    <property type="component" value="Unassembled WGS sequence"/>
</dbReference>
<name>A0A9P4MAU9_9PEZI</name>
<feature type="repeat" description="WD" evidence="4">
    <location>
        <begin position="308"/>
        <end position="347"/>
    </location>
</feature>
<feature type="region of interest" description="Disordered" evidence="5">
    <location>
        <begin position="1"/>
        <end position="36"/>
    </location>
</feature>
<feature type="compositionally biased region" description="Basic and acidic residues" evidence="5">
    <location>
        <begin position="151"/>
        <end position="162"/>
    </location>
</feature>
<comment type="caution">
    <text evidence="7">The sequence shown here is derived from an EMBL/GenBank/DDBJ whole genome shotgun (WGS) entry which is preliminary data.</text>
</comment>
<dbReference type="InterPro" id="IPR036322">
    <property type="entry name" value="WD40_repeat_dom_sf"/>
</dbReference>
<gene>
    <name evidence="7" type="ORF">NA57DRAFT_29746</name>
</gene>
<sequence>MPGQSPFRLDEGYSEDTRSQSGASDVAFRGDSNMDDVMDQDTDSILPEWLMVMTEEQRSEFAYIVLRSLRTSSIAAIVDRLNPLLHIDPVLRLPPEIMFDVLRYLDPPTLLRVSTLSKTWRSRATDSRLWRKLFGSEGWVPDIRRIRTYEAAEKARSRGSKERKMRLRPSVTDIDRHISKKRAGERRLFGEGGSSQEAEDSNHGWAEQSDQVEADDSPMSGAEDRMQDIAFDTPASPPTGDEPMSASTPLPTFDQLQPPVKPTLLTAEPGEDAKVNWQYLYKQKRRLEENWNTGKFKNFQLPHPAHPDEAHGECVYTIQYSATHLVSGSRDHTIRIWDLDTQRLTHVLRGHDASVLCLQFDERPEHDLVASGGSDCHVLLWRFSTGQLIHKLEKAHTESVLNLRFDDRFLITCSKDKTIKVWNRRQLLPGDQDYPAPVSTSARFPSYIVNAEDVINSQTLHSIKPLKPFSLLMTLHGHTAAVNAIQVLDGQIVSASGDRTVKVWDVKTGHCLKTITGHLKGIACVQYDGRRIVSGSSDDSVRIFDRVTGAEVALLRGHSNLVRTVQARFGDFPGNEEELEAEAREIDRQYFQAQLDGSVPATLTREERHARNNGSSNPRDIQAWGAKIPPGGGGSRWARIVSGSYDETVIIWRKNHEGRWLPLHRLNQWEAVLAAGGRPRTFPAHGQQGNQQAGTNGAQAGNAQNHAGAQGQPAHPANPALAHALVQQAQMQIAQAHNTIAHAHQVVNQQGANAHANPGSNVPAAGSSTSSMAAVASSSSSTAQQTGAGTASPNPGAVHVHHHHHHHHHAAAVQAGTNSRVFKLQFDARRIICCSQDPTIVGWDFANGDEDIMSASRFFGEEM</sequence>
<feature type="repeat" description="WD" evidence="4">
    <location>
        <begin position="348"/>
        <end position="391"/>
    </location>
</feature>
<dbReference type="CDD" id="cd00200">
    <property type="entry name" value="WD40"/>
    <property type="match status" value="1"/>
</dbReference>
<dbReference type="EMBL" id="ML978121">
    <property type="protein sequence ID" value="KAF2104051.1"/>
    <property type="molecule type" value="Genomic_DNA"/>
</dbReference>
<feature type="compositionally biased region" description="Low complexity" evidence="5">
    <location>
        <begin position="764"/>
        <end position="792"/>
    </location>
</feature>
<dbReference type="InterPro" id="IPR015943">
    <property type="entry name" value="WD40/YVTN_repeat-like_dom_sf"/>
</dbReference>
<feature type="region of interest" description="Disordered" evidence="5">
    <location>
        <begin position="151"/>
        <end position="259"/>
    </location>
</feature>
<dbReference type="InterPro" id="IPR050995">
    <property type="entry name" value="WD-F-box_domain-protein"/>
</dbReference>
<feature type="repeat" description="WD" evidence="4">
    <location>
        <begin position="515"/>
        <end position="554"/>
    </location>
</feature>
<feature type="region of interest" description="Disordered" evidence="5">
    <location>
        <begin position="606"/>
        <end position="633"/>
    </location>
</feature>
<dbReference type="SUPFAM" id="SSF81383">
    <property type="entry name" value="F-box domain"/>
    <property type="match status" value="1"/>
</dbReference>
<dbReference type="SMART" id="SM00320">
    <property type="entry name" value="WD40"/>
    <property type="match status" value="7"/>
</dbReference>
<protein>
    <submittedName>
        <fullName evidence="7">WD40 repeat-like protein</fullName>
    </submittedName>
</protein>
<dbReference type="Gene3D" id="2.130.10.10">
    <property type="entry name" value="YVTN repeat-like/Quinoprotein amine dehydrogenase"/>
    <property type="match status" value="2"/>
</dbReference>
<evidence type="ECO:0000313" key="8">
    <source>
        <dbReference type="Proteomes" id="UP000799772"/>
    </source>
</evidence>